<reference evidence="1 2" key="1">
    <citation type="submission" date="2017-11" db="EMBL/GenBank/DDBJ databases">
        <title>Isolation and Characterization of Family Methanocellaceae Species from Potential Methane Hydrate Area Offshore Southwestern Taiwan.</title>
        <authorList>
            <person name="Zhang W.-L."/>
            <person name="Chen W.-C."/>
            <person name="Lai M.-C."/>
            <person name="Chen S.-C."/>
        </authorList>
    </citation>
    <scope>NUCLEOTIDE SEQUENCE [LARGE SCALE GENOMIC DNA]</scope>
    <source>
        <strain evidence="1 2">CWC-04</strain>
    </source>
</reference>
<evidence type="ECO:0000313" key="2">
    <source>
        <dbReference type="Proteomes" id="UP001320159"/>
    </source>
</evidence>
<sequence length="176" mass="19680">MVDLREKVVEDRGLISKIQSIIPGFSGYRAREDLRAADNMLRMQMADRIAGARKGLEGCRAVLVDSMSLEHLDRLGALINKFKATEGEVRHAEQGYSGISAKIQVKEDEINKLYEYDYAQVSTIVEIENEVLKLKSVVDSGDSAGIKAGIANVDTKLNEFRETFRKRMILITNTEA</sequence>
<accession>A0AAP2REW8</accession>
<dbReference type="Proteomes" id="UP001320159">
    <property type="component" value="Unassembled WGS sequence"/>
</dbReference>
<name>A0AAP2REW8_9EURY</name>
<keyword evidence="2" id="KW-1185">Reference proteome</keyword>
<comment type="caution">
    <text evidence="1">The sequence shown here is derived from an EMBL/GenBank/DDBJ whole genome shotgun (WGS) entry which is preliminary data.</text>
</comment>
<dbReference type="RefSeq" id="WP_230742945.1">
    <property type="nucleotide sequence ID" value="NZ_PGCK01000013.1"/>
</dbReference>
<proteinExistence type="predicted"/>
<evidence type="ECO:0000313" key="1">
    <source>
        <dbReference type="EMBL" id="MCD1296078.1"/>
    </source>
</evidence>
<dbReference type="EMBL" id="PGCK01000013">
    <property type="protein sequence ID" value="MCD1296078.1"/>
    <property type="molecule type" value="Genomic_DNA"/>
</dbReference>
<gene>
    <name evidence="1" type="ORF">CUJ83_13830</name>
</gene>
<dbReference type="AlphaFoldDB" id="A0AAP2REW8"/>
<protein>
    <submittedName>
        <fullName evidence="1">Uncharacterized protein</fullName>
    </submittedName>
</protein>
<organism evidence="1 2">
    <name type="scientific">Methanooceanicella nereidis</name>
    <dbReference type="NCBI Taxonomy" id="2052831"/>
    <lineage>
        <taxon>Archaea</taxon>
        <taxon>Methanobacteriati</taxon>
        <taxon>Methanobacteriota</taxon>
        <taxon>Stenosarchaea group</taxon>
        <taxon>Methanomicrobia</taxon>
        <taxon>Methanocellales</taxon>
        <taxon>Methanocellaceae</taxon>
        <taxon>Methanooceanicella</taxon>
    </lineage>
</organism>